<evidence type="ECO:0000313" key="3">
    <source>
        <dbReference type="Proteomes" id="UP000831467"/>
    </source>
</evidence>
<evidence type="ECO:0000313" key="2">
    <source>
        <dbReference type="EMBL" id="UPL09948.1"/>
    </source>
</evidence>
<dbReference type="PROSITE" id="PS51819">
    <property type="entry name" value="VOC"/>
    <property type="match status" value="1"/>
</dbReference>
<dbReference type="Proteomes" id="UP000831467">
    <property type="component" value="Chromosome"/>
</dbReference>
<organism evidence="2 3">
    <name type="scientific">Microbacterium sufflavum</name>
    <dbReference type="NCBI Taxonomy" id="2851649"/>
    <lineage>
        <taxon>Bacteria</taxon>
        <taxon>Bacillati</taxon>
        <taxon>Actinomycetota</taxon>
        <taxon>Actinomycetes</taxon>
        <taxon>Micrococcales</taxon>
        <taxon>Microbacteriaceae</taxon>
        <taxon>Microbacterium</taxon>
    </lineage>
</organism>
<gene>
    <name evidence="2" type="ORF">KV394_01975</name>
</gene>
<proteinExistence type="predicted"/>
<name>A0ABY4IB13_9MICO</name>
<dbReference type="InterPro" id="IPR004360">
    <property type="entry name" value="Glyas_Fos-R_dOase_dom"/>
</dbReference>
<evidence type="ECO:0000259" key="1">
    <source>
        <dbReference type="PROSITE" id="PS51819"/>
    </source>
</evidence>
<dbReference type="RefSeq" id="WP_247982162.1">
    <property type="nucleotide sequence ID" value="NZ_CP078076.1"/>
</dbReference>
<sequence>MTPVVTALDHVQLPAKNLDEAIGWYSDVLGFRVLTHYGTYAMLRLDPGLDLMLWEAAEYTPMRVTVDGDTKPALFLKTERFDDLAARLRASDTRIASIEDLGFARFLKFSDPSDNFLGAIAFAGDPANGSESGTSAGATSE</sequence>
<accession>A0ABY4IB13</accession>
<dbReference type="SUPFAM" id="SSF54593">
    <property type="entry name" value="Glyoxalase/Bleomycin resistance protein/Dihydroxybiphenyl dioxygenase"/>
    <property type="match status" value="1"/>
</dbReference>
<keyword evidence="3" id="KW-1185">Reference proteome</keyword>
<reference evidence="2 3" key="1">
    <citation type="submission" date="2021-06" db="EMBL/GenBank/DDBJ databases">
        <title>Genome-based taxonomic framework of Microbacterium strains isolated from marine environment, the description of four new species and reclassification of four preexisting species.</title>
        <authorList>
            <person name="Lee S.D."/>
            <person name="Kim S.-M."/>
            <person name="Byeon Y.-S."/>
            <person name="Yang H.L."/>
            <person name="Kim I.S."/>
        </authorList>
    </citation>
    <scope>NUCLEOTIDE SEQUENCE [LARGE SCALE GENOMIC DNA]</scope>
    <source>
        <strain evidence="2 3">SSW1-51</strain>
    </source>
</reference>
<feature type="domain" description="VOC" evidence="1">
    <location>
        <begin position="7"/>
        <end position="122"/>
    </location>
</feature>
<dbReference type="InterPro" id="IPR029068">
    <property type="entry name" value="Glyas_Bleomycin-R_OHBP_Dase"/>
</dbReference>
<protein>
    <submittedName>
        <fullName evidence="2">VOC family protein</fullName>
    </submittedName>
</protein>
<dbReference type="InterPro" id="IPR037523">
    <property type="entry name" value="VOC_core"/>
</dbReference>
<dbReference type="EMBL" id="CP078076">
    <property type="protein sequence ID" value="UPL09948.1"/>
    <property type="molecule type" value="Genomic_DNA"/>
</dbReference>
<dbReference type="Gene3D" id="3.10.180.10">
    <property type="entry name" value="2,3-Dihydroxybiphenyl 1,2-Dioxygenase, domain 1"/>
    <property type="match status" value="1"/>
</dbReference>
<dbReference type="Pfam" id="PF00903">
    <property type="entry name" value="Glyoxalase"/>
    <property type="match status" value="1"/>
</dbReference>
<dbReference type="CDD" id="cd06587">
    <property type="entry name" value="VOC"/>
    <property type="match status" value="1"/>
</dbReference>